<dbReference type="InterPro" id="IPR017900">
    <property type="entry name" value="4Fe4S_Fe_S_CS"/>
</dbReference>
<name>A0ABT4DAE2_9CLOT</name>
<sequence>MNTNYKELFRSLIKAYYKENFEETIFTLISDDSIDKNYLSNLVSSLCGVDVKYDDNYIENLKHAIANYEIHHKVVHKIKDCSMDCADSTGKTLCQKSCPFNAILLDKHTHKTYISNDKCTDCGFCVEACPTGSIVDKVEFMPLVNLLNKKTTVIAAVAPSIIGQFGEGVTIHQLRAAFKRLGFTDMVEVAFFADMLTIKEAVEFNHLVKTKDDFMITSCCCPMWIGMLRKIYNNLLDHVSPSVSPMIASGKVLKTLNPNCKVVFIGPCIAKKAEAKEKDLLGIIDYVLTFQELKDIFNTLNINPKNLKEDVSTEYASREGRIYARTGGVSIAITEAIHRLFPEKSKFLKTIKGDGIKECRDILDKLQKKEIDANFIEGMGCIKGCVGGPKVNIDREKGQELVDAFAENSEVKISLDNECIDKVFKQIGINSVEDLFIKEKVKIFKRSL</sequence>
<dbReference type="RefSeq" id="WP_268060407.1">
    <property type="nucleotide sequence ID" value="NZ_JAPQFJ010000004.1"/>
</dbReference>
<reference evidence="5" key="1">
    <citation type="submission" date="2022-12" db="EMBL/GenBank/DDBJ databases">
        <title>Clostridium sp. nov., isolated from industrial wastewater.</title>
        <authorList>
            <person name="Jiayan W."/>
        </authorList>
    </citation>
    <scope>NUCLEOTIDE SEQUENCE</scope>
    <source>
        <strain evidence="5">ZC22-4</strain>
    </source>
</reference>
<dbReference type="InterPro" id="IPR017896">
    <property type="entry name" value="4Fe4S_Fe-S-bd"/>
</dbReference>
<evidence type="ECO:0000256" key="2">
    <source>
        <dbReference type="ARBA" id="ARBA00023004"/>
    </source>
</evidence>
<evidence type="ECO:0000256" key="1">
    <source>
        <dbReference type="ARBA" id="ARBA00022723"/>
    </source>
</evidence>
<accession>A0ABT4DAE2</accession>
<keyword evidence="6" id="KW-1185">Reference proteome</keyword>
<dbReference type="Pfam" id="PF12838">
    <property type="entry name" value="Fer4_7"/>
    <property type="match status" value="1"/>
</dbReference>
<organism evidence="5 6">
    <name type="scientific">Clostridium brassicae</name>
    <dbReference type="NCBI Taxonomy" id="2999072"/>
    <lineage>
        <taxon>Bacteria</taxon>
        <taxon>Bacillati</taxon>
        <taxon>Bacillota</taxon>
        <taxon>Clostridia</taxon>
        <taxon>Eubacteriales</taxon>
        <taxon>Clostridiaceae</taxon>
        <taxon>Clostridium</taxon>
    </lineage>
</organism>
<dbReference type="PROSITE" id="PS51379">
    <property type="entry name" value="4FE4S_FER_2"/>
    <property type="match status" value="1"/>
</dbReference>
<evidence type="ECO:0000256" key="3">
    <source>
        <dbReference type="ARBA" id="ARBA00023014"/>
    </source>
</evidence>
<dbReference type="EMBL" id="JAPQFJ010000004">
    <property type="protein sequence ID" value="MCY6957994.1"/>
    <property type="molecule type" value="Genomic_DNA"/>
</dbReference>
<dbReference type="Pfam" id="PF02906">
    <property type="entry name" value="Fe_hyd_lg_C"/>
    <property type="match status" value="1"/>
</dbReference>
<dbReference type="PROSITE" id="PS00198">
    <property type="entry name" value="4FE4S_FER_1"/>
    <property type="match status" value="1"/>
</dbReference>
<gene>
    <name evidence="5" type="ORF">OW729_05165</name>
</gene>
<dbReference type="Gene3D" id="3.30.70.20">
    <property type="match status" value="1"/>
</dbReference>
<dbReference type="InterPro" id="IPR050340">
    <property type="entry name" value="Cytosolic_Fe-S_CAF"/>
</dbReference>
<comment type="caution">
    <text evidence="5">The sequence shown here is derived from an EMBL/GenBank/DDBJ whole genome shotgun (WGS) entry which is preliminary data.</text>
</comment>
<protein>
    <submittedName>
        <fullName evidence="5">4Fe-4S binding protein</fullName>
    </submittedName>
</protein>
<evidence type="ECO:0000313" key="5">
    <source>
        <dbReference type="EMBL" id="MCY6957994.1"/>
    </source>
</evidence>
<dbReference type="InterPro" id="IPR004108">
    <property type="entry name" value="Fe_hydrogenase_lsu_C"/>
</dbReference>
<dbReference type="Gene3D" id="3.40.950.10">
    <property type="entry name" value="Fe-only Hydrogenase (Larger Subunit), Chain L, domain 3"/>
    <property type="match status" value="1"/>
</dbReference>
<keyword evidence="1" id="KW-0479">Metal-binding</keyword>
<feature type="domain" description="4Fe-4S ferredoxin-type" evidence="4">
    <location>
        <begin position="110"/>
        <end position="140"/>
    </location>
</feature>
<dbReference type="PANTHER" id="PTHR11615">
    <property type="entry name" value="NITRATE, FORMATE, IRON DEHYDROGENASE"/>
    <property type="match status" value="1"/>
</dbReference>
<dbReference type="Proteomes" id="UP001144612">
    <property type="component" value="Unassembled WGS sequence"/>
</dbReference>
<keyword evidence="3" id="KW-0411">Iron-sulfur</keyword>
<evidence type="ECO:0000259" key="4">
    <source>
        <dbReference type="PROSITE" id="PS51379"/>
    </source>
</evidence>
<dbReference type="SUPFAM" id="SSF54862">
    <property type="entry name" value="4Fe-4S ferredoxins"/>
    <property type="match status" value="1"/>
</dbReference>
<proteinExistence type="predicted"/>
<evidence type="ECO:0000313" key="6">
    <source>
        <dbReference type="Proteomes" id="UP001144612"/>
    </source>
</evidence>
<keyword evidence="2" id="KW-0408">Iron</keyword>
<dbReference type="InterPro" id="IPR009016">
    <property type="entry name" value="Fe_hydrogenase"/>
</dbReference>
<dbReference type="SUPFAM" id="SSF53920">
    <property type="entry name" value="Fe-only hydrogenase"/>
    <property type="match status" value="1"/>
</dbReference>